<evidence type="ECO:0000256" key="1">
    <source>
        <dbReference type="ARBA" id="ARBA00003237"/>
    </source>
</evidence>
<dbReference type="GO" id="GO:0009435">
    <property type="term" value="P:NAD+ biosynthetic process"/>
    <property type="evidence" value="ECO:0007669"/>
    <property type="project" value="UniProtKB-UniPathway"/>
</dbReference>
<dbReference type="InterPro" id="IPR013785">
    <property type="entry name" value="Aldolase_TIM"/>
</dbReference>
<organism evidence="16 17">
    <name type="scientific">Persephonella hydrogeniphila</name>
    <dbReference type="NCBI Taxonomy" id="198703"/>
    <lineage>
        <taxon>Bacteria</taxon>
        <taxon>Pseudomonadati</taxon>
        <taxon>Aquificota</taxon>
        <taxon>Aquificia</taxon>
        <taxon>Aquificales</taxon>
        <taxon>Hydrogenothermaceae</taxon>
        <taxon>Persephonella</taxon>
    </lineage>
</organism>
<comment type="function">
    <text evidence="1">Involved in the catabolism of quinolinic acid (QA).</text>
</comment>
<sequence>MLDRIFVRKKIEEFLLEDIGYQDITTDNLHTDREVEALIVSKEDGIIAGIDVSLTVFEVIDSSIKIKKLKNDGETIKKGEEIAVIRGSGKSILKGERVMLNILQRMSGIATNTKRFSEKIEDTKAKILDTRKTTPGFRAFEKYAVRIGGGKNHRFALYDMVMIKDNHISLAGGIKEAVNQIKKNVSPMVKIEVEVSSLEELKETLELDVDIVMLDNMGVEEVKEAVRLNSGRKLIEVSGNITLNNIREYAETGVDFISSGAVIHSAKWLDISLKFI</sequence>
<dbReference type="GO" id="GO:0005737">
    <property type="term" value="C:cytoplasm"/>
    <property type="evidence" value="ECO:0007669"/>
    <property type="project" value="TreeGrafter"/>
</dbReference>
<dbReference type="PANTHER" id="PTHR32179">
    <property type="entry name" value="NICOTINATE-NUCLEOTIDE PYROPHOSPHORYLASE [CARBOXYLATING]"/>
    <property type="match status" value="1"/>
</dbReference>
<evidence type="ECO:0000313" key="16">
    <source>
        <dbReference type="EMBL" id="SNZ10195.1"/>
    </source>
</evidence>
<dbReference type="CDD" id="cd01572">
    <property type="entry name" value="QPRTase"/>
    <property type="match status" value="1"/>
</dbReference>
<dbReference type="EC" id="2.4.2.19" evidence="5"/>
<dbReference type="FunFam" id="3.20.20.70:FF:000030">
    <property type="entry name" value="Nicotinate-nucleotide pyrophosphorylase, carboxylating"/>
    <property type="match status" value="1"/>
</dbReference>
<protein>
    <recommendedName>
        <fullName evidence="11">Probable nicotinate-nucleotide pyrophosphorylase [carboxylating]</fullName>
        <ecNumber evidence="5">2.4.2.19</ecNumber>
    </recommendedName>
    <alternativeName>
        <fullName evidence="9">Quinolinate phosphoribosyltransferase [decarboxylating]</fullName>
    </alternativeName>
</protein>
<name>A0A285NL60_9AQUI</name>
<dbReference type="GO" id="GO:0034213">
    <property type="term" value="P:quinolinate catabolic process"/>
    <property type="evidence" value="ECO:0007669"/>
    <property type="project" value="TreeGrafter"/>
</dbReference>
<dbReference type="Pfam" id="PF01729">
    <property type="entry name" value="QRPTase_C"/>
    <property type="match status" value="1"/>
</dbReference>
<comment type="catalytic activity">
    <reaction evidence="10">
        <text>nicotinate beta-D-ribonucleotide + CO2 + diphosphate = quinolinate + 5-phospho-alpha-D-ribose 1-diphosphate + 2 H(+)</text>
        <dbReference type="Rhea" id="RHEA:12733"/>
        <dbReference type="ChEBI" id="CHEBI:15378"/>
        <dbReference type="ChEBI" id="CHEBI:16526"/>
        <dbReference type="ChEBI" id="CHEBI:29959"/>
        <dbReference type="ChEBI" id="CHEBI:33019"/>
        <dbReference type="ChEBI" id="CHEBI:57502"/>
        <dbReference type="ChEBI" id="CHEBI:58017"/>
        <dbReference type="EC" id="2.4.2.19"/>
    </reaction>
</comment>
<evidence type="ECO:0000256" key="9">
    <source>
        <dbReference type="ARBA" id="ARBA00033102"/>
    </source>
</evidence>
<evidence type="ECO:0000256" key="11">
    <source>
        <dbReference type="ARBA" id="ARBA00069173"/>
    </source>
</evidence>
<comment type="subunit">
    <text evidence="4">Hexamer formed by 3 homodimers.</text>
</comment>
<dbReference type="NCBIfam" id="TIGR00078">
    <property type="entry name" value="nadC"/>
    <property type="match status" value="1"/>
</dbReference>
<keyword evidence="17" id="KW-1185">Reference proteome</keyword>
<evidence type="ECO:0000256" key="7">
    <source>
        <dbReference type="ARBA" id="ARBA00022676"/>
    </source>
</evidence>
<dbReference type="Proteomes" id="UP000219036">
    <property type="component" value="Unassembled WGS sequence"/>
</dbReference>
<dbReference type="RefSeq" id="WP_097000937.1">
    <property type="nucleotide sequence ID" value="NZ_OBEI01000009.1"/>
</dbReference>
<evidence type="ECO:0000256" key="4">
    <source>
        <dbReference type="ARBA" id="ARBA00011218"/>
    </source>
</evidence>
<dbReference type="EMBL" id="OBEI01000009">
    <property type="protein sequence ID" value="SNZ10195.1"/>
    <property type="molecule type" value="Genomic_DNA"/>
</dbReference>
<evidence type="ECO:0000256" key="12">
    <source>
        <dbReference type="PIRNR" id="PIRNR006250"/>
    </source>
</evidence>
<dbReference type="FunFam" id="3.90.1170.20:FF:000001">
    <property type="entry name" value="Nicotinate-nucleotide diphosphorylase (Carboxylating)"/>
    <property type="match status" value="1"/>
</dbReference>
<comment type="similarity">
    <text evidence="3 12">Belongs to the NadC/ModD family.</text>
</comment>
<dbReference type="InterPro" id="IPR004393">
    <property type="entry name" value="NadC"/>
</dbReference>
<feature type="binding site" evidence="13">
    <location>
        <begin position="259"/>
        <end position="261"/>
    </location>
    <ligand>
        <name>substrate</name>
    </ligand>
</feature>
<feature type="binding site" evidence="13">
    <location>
        <begin position="238"/>
        <end position="240"/>
    </location>
    <ligand>
        <name>substrate</name>
    </ligand>
</feature>
<dbReference type="Pfam" id="PF02749">
    <property type="entry name" value="QRPTase_N"/>
    <property type="match status" value="1"/>
</dbReference>
<evidence type="ECO:0000256" key="2">
    <source>
        <dbReference type="ARBA" id="ARBA00004893"/>
    </source>
</evidence>
<feature type="binding site" evidence="13">
    <location>
        <position position="164"/>
    </location>
    <ligand>
        <name>substrate</name>
    </ligand>
</feature>
<evidence type="ECO:0000256" key="10">
    <source>
        <dbReference type="ARBA" id="ARBA00047445"/>
    </source>
</evidence>
<dbReference type="InterPro" id="IPR022412">
    <property type="entry name" value="Quinolinate_PRibosylTrfase_N"/>
</dbReference>
<feature type="domain" description="Quinolinate phosphoribosyl transferase C-terminal" evidence="14">
    <location>
        <begin position="109"/>
        <end position="274"/>
    </location>
</feature>
<proteinExistence type="inferred from homology"/>
<dbReference type="Gene3D" id="3.90.1170.20">
    <property type="entry name" value="Quinolinate phosphoribosyl transferase, N-terminal domain"/>
    <property type="match status" value="1"/>
</dbReference>
<dbReference type="Gene3D" id="3.20.20.70">
    <property type="entry name" value="Aldolase class I"/>
    <property type="match status" value="1"/>
</dbReference>
<dbReference type="InterPro" id="IPR002638">
    <property type="entry name" value="Quinolinate_PRibosylTrfase_C"/>
</dbReference>
<keyword evidence="7 12" id="KW-0328">Glycosyltransferase</keyword>
<evidence type="ECO:0000256" key="13">
    <source>
        <dbReference type="PIRSR" id="PIRSR006250-1"/>
    </source>
</evidence>
<dbReference type="InterPro" id="IPR036068">
    <property type="entry name" value="Nicotinate_pribotase-like_C"/>
</dbReference>
<keyword evidence="6" id="KW-0662">Pyridine nucleotide biosynthesis</keyword>
<dbReference type="InterPro" id="IPR027277">
    <property type="entry name" value="NadC/ModD"/>
</dbReference>
<feature type="binding site" evidence="13">
    <location>
        <position position="154"/>
    </location>
    <ligand>
        <name>substrate</name>
    </ligand>
</feature>
<dbReference type="SUPFAM" id="SSF51690">
    <property type="entry name" value="Nicotinate/Quinolinate PRTase C-terminal domain-like"/>
    <property type="match status" value="1"/>
</dbReference>
<dbReference type="PIRSF" id="PIRSF006250">
    <property type="entry name" value="NadC_ModD"/>
    <property type="match status" value="1"/>
</dbReference>
<dbReference type="InterPro" id="IPR037128">
    <property type="entry name" value="Quinolinate_PRibosylTase_N_sf"/>
</dbReference>
<feature type="binding site" evidence="13">
    <location>
        <begin position="130"/>
        <end position="132"/>
    </location>
    <ligand>
        <name>substrate</name>
    </ligand>
</feature>
<reference evidence="17" key="1">
    <citation type="submission" date="2017-09" db="EMBL/GenBank/DDBJ databases">
        <authorList>
            <person name="Varghese N."/>
            <person name="Submissions S."/>
        </authorList>
    </citation>
    <scope>NUCLEOTIDE SEQUENCE [LARGE SCALE GENOMIC DNA]</scope>
    <source>
        <strain evidence="17">DSM 15103</strain>
    </source>
</reference>
<evidence type="ECO:0000256" key="8">
    <source>
        <dbReference type="ARBA" id="ARBA00022679"/>
    </source>
</evidence>
<dbReference type="UniPathway" id="UPA00253">
    <property type="reaction ID" value="UER00331"/>
</dbReference>
<feature type="binding site" evidence="13">
    <location>
        <position position="97"/>
    </location>
    <ligand>
        <name>substrate</name>
    </ligand>
</feature>
<dbReference type="AlphaFoldDB" id="A0A285NL60"/>
<gene>
    <name evidence="16" type="ORF">SAMN06265182_1781</name>
</gene>
<feature type="domain" description="Quinolinate phosphoribosyl transferase N-terminal" evidence="15">
    <location>
        <begin position="23"/>
        <end position="107"/>
    </location>
</feature>
<keyword evidence="8 12" id="KW-0808">Transferase</keyword>
<dbReference type="PANTHER" id="PTHR32179:SF3">
    <property type="entry name" value="NICOTINATE-NUCLEOTIDE PYROPHOSPHORYLASE [CARBOXYLATING]"/>
    <property type="match status" value="1"/>
</dbReference>
<evidence type="ECO:0000256" key="6">
    <source>
        <dbReference type="ARBA" id="ARBA00022642"/>
    </source>
</evidence>
<dbReference type="SUPFAM" id="SSF54675">
    <property type="entry name" value="Nicotinate/Quinolinate PRTase N-terminal domain-like"/>
    <property type="match status" value="1"/>
</dbReference>
<accession>A0A285NL60</accession>
<feature type="binding site" evidence="13">
    <location>
        <position position="215"/>
    </location>
    <ligand>
        <name>substrate</name>
    </ligand>
</feature>
<dbReference type="OrthoDB" id="9782546at2"/>
<evidence type="ECO:0000259" key="14">
    <source>
        <dbReference type="Pfam" id="PF01729"/>
    </source>
</evidence>
<feature type="binding site" evidence="13">
    <location>
        <position position="194"/>
    </location>
    <ligand>
        <name>substrate</name>
    </ligand>
</feature>
<evidence type="ECO:0000313" key="17">
    <source>
        <dbReference type="Proteomes" id="UP000219036"/>
    </source>
</evidence>
<dbReference type="GO" id="GO:0004514">
    <property type="term" value="F:nicotinate-nucleotide diphosphorylase (carboxylating) activity"/>
    <property type="evidence" value="ECO:0007669"/>
    <property type="project" value="UniProtKB-EC"/>
</dbReference>
<evidence type="ECO:0000256" key="3">
    <source>
        <dbReference type="ARBA" id="ARBA00009400"/>
    </source>
</evidence>
<comment type="pathway">
    <text evidence="2">Cofactor biosynthesis; NAD(+) biosynthesis; nicotinate D-ribonucleotide from quinolinate: step 1/1.</text>
</comment>
<evidence type="ECO:0000256" key="5">
    <source>
        <dbReference type="ARBA" id="ARBA00011944"/>
    </source>
</evidence>
<evidence type="ECO:0000259" key="15">
    <source>
        <dbReference type="Pfam" id="PF02749"/>
    </source>
</evidence>